<dbReference type="Gene3D" id="3.10.290.30">
    <property type="entry name" value="MM3350-like"/>
    <property type="match status" value="1"/>
</dbReference>
<evidence type="ECO:0000256" key="2">
    <source>
        <dbReference type="ARBA" id="ARBA00022771"/>
    </source>
</evidence>
<evidence type="ECO:0000256" key="3">
    <source>
        <dbReference type="ARBA" id="ARBA00022833"/>
    </source>
</evidence>
<dbReference type="Pfam" id="PF07929">
    <property type="entry name" value="PRiA4_ORF3"/>
    <property type="match status" value="1"/>
</dbReference>
<evidence type="ECO:0000259" key="5">
    <source>
        <dbReference type="Pfam" id="PF07929"/>
    </source>
</evidence>
<dbReference type="Gene3D" id="6.10.140.2220">
    <property type="match status" value="1"/>
</dbReference>
<dbReference type="SUPFAM" id="SSF159941">
    <property type="entry name" value="MM3350-like"/>
    <property type="match status" value="1"/>
</dbReference>
<dbReference type="EMBL" id="KN832990">
    <property type="protein sequence ID" value="KIM83647.1"/>
    <property type="molecule type" value="Genomic_DNA"/>
</dbReference>
<feature type="domain" description="Plasmid pRiA4b Orf3-like" evidence="5">
    <location>
        <begin position="52"/>
        <end position="130"/>
    </location>
</feature>
<reference evidence="6 7" key="1">
    <citation type="submission" date="2014-04" db="EMBL/GenBank/DDBJ databases">
        <authorList>
            <consortium name="DOE Joint Genome Institute"/>
            <person name="Kuo A."/>
            <person name="Tarkka M."/>
            <person name="Buscot F."/>
            <person name="Kohler A."/>
            <person name="Nagy L.G."/>
            <person name="Floudas D."/>
            <person name="Copeland A."/>
            <person name="Barry K.W."/>
            <person name="Cichocki N."/>
            <person name="Veneault-Fourrey C."/>
            <person name="LaButti K."/>
            <person name="Lindquist E.A."/>
            <person name="Lipzen A."/>
            <person name="Lundell T."/>
            <person name="Morin E."/>
            <person name="Murat C."/>
            <person name="Sun H."/>
            <person name="Tunlid A."/>
            <person name="Henrissat B."/>
            <person name="Grigoriev I.V."/>
            <person name="Hibbett D.S."/>
            <person name="Martin F."/>
            <person name="Nordberg H.P."/>
            <person name="Cantor M.N."/>
            <person name="Hua S.X."/>
        </authorList>
    </citation>
    <scope>NUCLEOTIDE SEQUENCE [LARGE SCALE GENOMIC DNA]</scope>
    <source>
        <strain evidence="6 7">F 1598</strain>
    </source>
</reference>
<dbReference type="OrthoDB" id="407198at2759"/>
<keyword evidence="2" id="KW-0863">Zinc-finger</keyword>
<reference evidence="7" key="2">
    <citation type="submission" date="2015-01" db="EMBL/GenBank/DDBJ databases">
        <title>Evolutionary Origins and Diversification of the Mycorrhizal Mutualists.</title>
        <authorList>
            <consortium name="DOE Joint Genome Institute"/>
            <consortium name="Mycorrhizal Genomics Consortium"/>
            <person name="Kohler A."/>
            <person name="Kuo A."/>
            <person name="Nagy L.G."/>
            <person name="Floudas D."/>
            <person name="Copeland A."/>
            <person name="Barry K.W."/>
            <person name="Cichocki N."/>
            <person name="Veneault-Fourrey C."/>
            <person name="LaButti K."/>
            <person name="Lindquist E.A."/>
            <person name="Lipzen A."/>
            <person name="Lundell T."/>
            <person name="Morin E."/>
            <person name="Murat C."/>
            <person name="Riley R."/>
            <person name="Ohm R."/>
            <person name="Sun H."/>
            <person name="Tunlid A."/>
            <person name="Henrissat B."/>
            <person name="Grigoriev I.V."/>
            <person name="Hibbett D.S."/>
            <person name="Martin F."/>
        </authorList>
    </citation>
    <scope>NUCLEOTIDE SEQUENCE [LARGE SCALE GENOMIC DNA]</scope>
    <source>
        <strain evidence="7">F 1598</strain>
    </source>
</reference>
<gene>
    <name evidence="6" type="ORF">PILCRDRAFT_69185</name>
</gene>
<dbReference type="AlphaFoldDB" id="A0A0C3C2A8"/>
<dbReference type="InterPro" id="IPR002893">
    <property type="entry name" value="Znf_MYND"/>
</dbReference>
<dbReference type="Proteomes" id="UP000054166">
    <property type="component" value="Unassembled WGS sequence"/>
</dbReference>
<evidence type="ECO:0000256" key="1">
    <source>
        <dbReference type="ARBA" id="ARBA00022723"/>
    </source>
</evidence>
<dbReference type="GO" id="GO:0008270">
    <property type="term" value="F:zinc ion binding"/>
    <property type="evidence" value="ECO:0007669"/>
    <property type="project" value="UniProtKB-KW"/>
</dbReference>
<dbReference type="Pfam" id="PF01753">
    <property type="entry name" value="zf-MYND"/>
    <property type="match status" value="1"/>
</dbReference>
<organism evidence="6 7">
    <name type="scientific">Piloderma croceum (strain F 1598)</name>
    <dbReference type="NCBI Taxonomy" id="765440"/>
    <lineage>
        <taxon>Eukaryota</taxon>
        <taxon>Fungi</taxon>
        <taxon>Dikarya</taxon>
        <taxon>Basidiomycota</taxon>
        <taxon>Agaricomycotina</taxon>
        <taxon>Agaricomycetes</taxon>
        <taxon>Agaricomycetidae</taxon>
        <taxon>Atheliales</taxon>
        <taxon>Atheliaceae</taxon>
        <taxon>Piloderma</taxon>
    </lineage>
</organism>
<name>A0A0C3C2A8_PILCF</name>
<feature type="domain" description="MYND-type" evidence="4">
    <location>
        <begin position="9"/>
        <end position="48"/>
    </location>
</feature>
<dbReference type="HOGENOM" id="CLU_1129169_0_0_1"/>
<dbReference type="InterPro" id="IPR012912">
    <property type="entry name" value="Plasmid_pRiA4b_Orf3-like"/>
</dbReference>
<accession>A0A0C3C2A8</accession>
<proteinExistence type="predicted"/>
<keyword evidence="3" id="KW-0862">Zinc</keyword>
<dbReference type="InterPro" id="IPR024047">
    <property type="entry name" value="MM3350-like_sf"/>
</dbReference>
<sequence length="204" mass="23962">MSSPATCNSFCQNPGTLRCTRCKGANLKRFYCSAACQSWDWKFHKQYCSKKAYTFELTLLGSSNPDIKRVFDIPAWFTFRQLHYTIQYAMGLWNCTHLHEFSFQRLSNSHRNLLTPRHDILKIMPADHLKDEFDMPPMPGMPPRRHVFKEREESLLLSDIFDPAGRLRCIAAPDEEFLPLIYLYDFGVCINLYRRRLSMLMSSM</sequence>
<evidence type="ECO:0000313" key="6">
    <source>
        <dbReference type="EMBL" id="KIM83647.1"/>
    </source>
</evidence>
<protein>
    <submittedName>
        <fullName evidence="6">Uncharacterized protein</fullName>
    </submittedName>
</protein>
<evidence type="ECO:0000313" key="7">
    <source>
        <dbReference type="Proteomes" id="UP000054166"/>
    </source>
</evidence>
<dbReference type="InParanoid" id="A0A0C3C2A8"/>
<dbReference type="SUPFAM" id="SSF144232">
    <property type="entry name" value="HIT/MYND zinc finger-like"/>
    <property type="match status" value="1"/>
</dbReference>
<dbReference type="STRING" id="765440.A0A0C3C2A8"/>
<keyword evidence="1" id="KW-0479">Metal-binding</keyword>
<evidence type="ECO:0000259" key="4">
    <source>
        <dbReference type="Pfam" id="PF01753"/>
    </source>
</evidence>
<keyword evidence="7" id="KW-1185">Reference proteome</keyword>